<dbReference type="Gene3D" id="3.40.50.2000">
    <property type="entry name" value="Glycogen Phosphorylase B"/>
    <property type="match status" value="2"/>
</dbReference>
<dbReference type="PANTHER" id="PTHR46401:SF2">
    <property type="entry name" value="GLYCOSYLTRANSFERASE WBBK-RELATED"/>
    <property type="match status" value="1"/>
</dbReference>
<feature type="domain" description="Glycosyltransferase subfamily 4-like N-terminal" evidence="3">
    <location>
        <begin position="75"/>
        <end position="176"/>
    </location>
</feature>
<dbReference type="CDD" id="cd03809">
    <property type="entry name" value="GT4_MtfB-like"/>
    <property type="match status" value="1"/>
</dbReference>
<accession>Q8PZ40</accession>
<evidence type="ECO:0000313" key="5">
    <source>
        <dbReference type="Proteomes" id="UP000000595"/>
    </source>
</evidence>
<sequence length="370" mass="42890">MNILYDYSIFHLQRYGGISRYFYELINRISLNKEASINVFEGFHINEYGLSGNKNNFNLYKGYKIPYIKYIYNVVKLDPIWFRMTYSHMGNLDIFHPTYYREDLDKFRNSAVVITVHDMIHELYKDQFSKYDPTTKYKRLSVNAADAIICVSENTKKDIIRIYNVPEEKIWVVYHGSSLNKIKSLDMDKFTKENSLKKPYLLYVGNRDGYKNFSLLMNVYAAHFADDFNLLCFGGGNFKETELILLTKYNLLDKVIHVNGSDDFLAALYKKAFCLIYPSLYEGFGIPPLEAMSLGCPVIASNTSSIPEVVGNGGILFDPLSEEDLTRSIDSLMNHRSRSRLILKGFQQEKKFSWDKTASETFNVYKSIIS</sequence>
<dbReference type="KEGG" id="mma:MM_0654"/>
<dbReference type="PANTHER" id="PTHR46401">
    <property type="entry name" value="GLYCOSYLTRANSFERASE WBBK-RELATED"/>
    <property type="match status" value="1"/>
</dbReference>
<evidence type="ECO:0000256" key="1">
    <source>
        <dbReference type="ARBA" id="ARBA00022679"/>
    </source>
</evidence>
<dbReference type="InterPro" id="IPR001296">
    <property type="entry name" value="Glyco_trans_1"/>
</dbReference>
<evidence type="ECO:0000313" key="4">
    <source>
        <dbReference type="EMBL" id="AAM30350.1"/>
    </source>
</evidence>
<organism evidence="4 5">
    <name type="scientific">Methanosarcina mazei (strain ATCC BAA-159 / DSM 3647 / Goe1 / Go1 / JCM 11833 / OCM 88)</name>
    <name type="common">Methanosarcina frisia</name>
    <dbReference type="NCBI Taxonomy" id="192952"/>
    <lineage>
        <taxon>Archaea</taxon>
        <taxon>Methanobacteriati</taxon>
        <taxon>Methanobacteriota</taxon>
        <taxon>Stenosarchaea group</taxon>
        <taxon>Methanomicrobia</taxon>
        <taxon>Methanosarcinales</taxon>
        <taxon>Methanosarcinaceae</taxon>
        <taxon>Methanosarcina</taxon>
    </lineage>
</organism>
<feature type="domain" description="Glycosyl transferase family 1" evidence="2">
    <location>
        <begin position="192"/>
        <end position="340"/>
    </location>
</feature>
<dbReference type="PATRIC" id="fig|192952.21.peg.772"/>
<reference evidence="4 5" key="1">
    <citation type="journal article" date="2002" name="J. Mol. Microbiol. Biotechnol.">
        <title>The genome of Methanosarcina mazei: evidence for lateral gene transfer between Bacteria and Archaea.</title>
        <authorList>
            <person name="Deppenmeier U."/>
            <person name="Johann A."/>
            <person name="Hartsch T."/>
            <person name="Merkl R."/>
            <person name="Schmitz R.A."/>
            <person name="Martinez-Arias R."/>
            <person name="Henne A."/>
            <person name="Wiezer A."/>
            <person name="Baumer S."/>
            <person name="Jacobi C."/>
            <person name="Bruggemann H."/>
            <person name="Lienard T."/>
            <person name="Christmann A."/>
            <person name="Bomeke M."/>
            <person name="Steckel S."/>
            <person name="Bhattacharyya A."/>
            <person name="Lykidis A."/>
            <person name="Overbeek R."/>
            <person name="Klenk H.P."/>
            <person name="Gunsalus R.P."/>
            <person name="Fritz H.J."/>
            <person name="Gottschalk G."/>
        </authorList>
    </citation>
    <scope>NUCLEOTIDE SEQUENCE [LARGE SCALE GENOMIC DNA]</scope>
    <source>
        <strain evidence="5">ATCC BAA-159 / DSM 3647 / Goe1 / Go1 / JCM 11833 / OCM 88</strain>
    </source>
</reference>
<gene>
    <name evidence="4" type="ordered locus">MM_0654</name>
</gene>
<dbReference type="AlphaFoldDB" id="Q8PZ40"/>
<evidence type="ECO:0000259" key="2">
    <source>
        <dbReference type="Pfam" id="PF00534"/>
    </source>
</evidence>
<protein>
    <submittedName>
        <fullName evidence="4">Mannosyltransferase</fullName>
        <ecNumber evidence="4">2.4.1.-</ecNumber>
    </submittedName>
</protein>
<dbReference type="SUPFAM" id="SSF53756">
    <property type="entry name" value="UDP-Glycosyltransferase/glycogen phosphorylase"/>
    <property type="match status" value="1"/>
</dbReference>
<dbReference type="Pfam" id="PF13439">
    <property type="entry name" value="Glyco_transf_4"/>
    <property type="match status" value="1"/>
</dbReference>
<dbReference type="Pfam" id="PF00534">
    <property type="entry name" value="Glycos_transf_1"/>
    <property type="match status" value="1"/>
</dbReference>
<dbReference type="Proteomes" id="UP000000595">
    <property type="component" value="Chromosome"/>
</dbReference>
<dbReference type="GO" id="GO:0016757">
    <property type="term" value="F:glycosyltransferase activity"/>
    <property type="evidence" value="ECO:0007669"/>
    <property type="project" value="UniProtKB-KW"/>
</dbReference>
<name>Q8PZ40_METMA</name>
<dbReference type="InterPro" id="IPR028098">
    <property type="entry name" value="Glyco_trans_4-like_N"/>
</dbReference>
<keyword evidence="4" id="KW-0328">Glycosyltransferase</keyword>
<dbReference type="CAZy" id="GT4">
    <property type="family name" value="Glycosyltransferase Family 4"/>
</dbReference>
<dbReference type="HOGENOM" id="CLU_009583_27_0_2"/>
<proteinExistence type="predicted"/>
<dbReference type="EMBL" id="AE008384">
    <property type="protein sequence ID" value="AAM30350.1"/>
    <property type="molecule type" value="Genomic_DNA"/>
</dbReference>
<dbReference type="eggNOG" id="arCOG01411">
    <property type="taxonomic scope" value="Archaea"/>
</dbReference>
<evidence type="ECO:0000259" key="3">
    <source>
        <dbReference type="Pfam" id="PF13439"/>
    </source>
</evidence>
<keyword evidence="1 4" id="KW-0808">Transferase</keyword>
<dbReference type="EC" id="2.4.1.-" evidence="4"/>